<feature type="domain" description="ABC transporter" evidence="12">
    <location>
        <begin position="342"/>
        <end position="577"/>
    </location>
</feature>
<dbReference type="SMART" id="SM00382">
    <property type="entry name" value="AAA"/>
    <property type="match status" value="1"/>
</dbReference>
<evidence type="ECO:0000313" key="15">
    <source>
        <dbReference type="Proteomes" id="UP000315439"/>
    </source>
</evidence>
<dbReference type="EMBL" id="VIKS01000011">
    <property type="protein sequence ID" value="TQV85836.1"/>
    <property type="molecule type" value="Genomic_DNA"/>
</dbReference>
<keyword evidence="7" id="KW-1278">Translocase</keyword>
<dbReference type="FunFam" id="3.40.50.300:FF:000140">
    <property type="entry name" value="Lipid A export ATP-binding/permease protein MsbA"/>
    <property type="match status" value="1"/>
</dbReference>
<dbReference type="AlphaFoldDB" id="A0A545U8P5"/>
<keyword evidence="15" id="KW-1185">Reference proteome</keyword>
<organism evidence="14 15">
    <name type="scientific">Aliikangiella coralliicola</name>
    <dbReference type="NCBI Taxonomy" id="2592383"/>
    <lineage>
        <taxon>Bacteria</taxon>
        <taxon>Pseudomonadati</taxon>
        <taxon>Pseudomonadota</taxon>
        <taxon>Gammaproteobacteria</taxon>
        <taxon>Oceanospirillales</taxon>
        <taxon>Pleioneaceae</taxon>
        <taxon>Aliikangiella</taxon>
    </lineage>
</organism>
<evidence type="ECO:0000259" key="12">
    <source>
        <dbReference type="PROSITE" id="PS50893"/>
    </source>
</evidence>
<name>A0A545U8P5_9GAMM</name>
<dbReference type="Pfam" id="PF00005">
    <property type="entry name" value="ABC_tran"/>
    <property type="match status" value="1"/>
</dbReference>
<keyword evidence="9" id="KW-0445">Lipid transport</keyword>
<evidence type="ECO:0000256" key="3">
    <source>
        <dbReference type="ARBA" id="ARBA00022475"/>
    </source>
</evidence>
<evidence type="ECO:0000256" key="4">
    <source>
        <dbReference type="ARBA" id="ARBA00022692"/>
    </source>
</evidence>
<dbReference type="NCBIfam" id="TIGR02203">
    <property type="entry name" value="MsbA_lipidA"/>
    <property type="match status" value="1"/>
</dbReference>
<dbReference type="InterPro" id="IPR003593">
    <property type="entry name" value="AAA+_ATPase"/>
</dbReference>
<dbReference type="InterPro" id="IPR011917">
    <property type="entry name" value="ABC_transpr_lipidA"/>
</dbReference>
<dbReference type="InterPro" id="IPR039421">
    <property type="entry name" value="Type_1_exporter"/>
</dbReference>
<dbReference type="InterPro" id="IPR011527">
    <property type="entry name" value="ABC1_TM_dom"/>
</dbReference>
<reference evidence="14 15" key="1">
    <citation type="submission" date="2019-07" db="EMBL/GenBank/DDBJ databases">
        <title>Draft genome for Aliikangiella sp. M105.</title>
        <authorList>
            <person name="Wang G."/>
        </authorList>
    </citation>
    <scope>NUCLEOTIDE SEQUENCE [LARGE SCALE GENOMIC DNA]</scope>
    <source>
        <strain evidence="14 15">M105</strain>
    </source>
</reference>
<feature type="transmembrane region" description="Helical" evidence="11">
    <location>
        <begin position="66"/>
        <end position="92"/>
    </location>
</feature>
<evidence type="ECO:0000259" key="13">
    <source>
        <dbReference type="PROSITE" id="PS50929"/>
    </source>
</evidence>
<protein>
    <submittedName>
        <fullName evidence="14">Lipid A export permease/ATP-binding protein MsbA</fullName>
    </submittedName>
</protein>
<dbReference type="GO" id="GO:0005524">
    <property type="term" value="F:ATP binding"/>
    <property type="evidence" value="ECO:0007669"/>
    <property type="project" value="UniProtKB-KW"/>
</dbReference>
<comment type="caution">
    <text evidence="14">The sequence shown here is derived from an EMBL/GenBank/DDBJ whole genome shotgun (WGS) entry which is preliminary data.</text>
</comment>
<keyword evidence="2" id="KW-0813">Transport</keyword>
<dbReference type="RefSeq" id="WP_142932755.1">
    <property type="nucleotide sequence ID" value="NZ_ML660167.1"/>
</dbReference>
<feature type="transmembrane region" description="Helical" evidence="11">
    <location>
        <begin position="146"/>
        <end position="162"/>
    </location>
</feature>
<dbReference type="GO" id="GO:0016887">
    <property type="term" value="F:ATP hydrolysis activity"/>
    <property type="evidence" value="ECO:0007669"/>
    <property type="project" value="InterPro"/>
</dbReference>
<dbReference type="InterPro" id="IPR036640">
    <property type="entry name" value="ABC1_TM_sf"/>
</dbReference>
<keyword evidence="3" id="KW-1003">Cell membrane</keyword>
<dbReference type="Gene3D" id="1.20.1560.10">
    <property type="entry name" value="ABC transporter type 1, transmembrane domain"/>
    <property type="match status" value="1"/>
</dbReference>
<keyword evidence="4 11" id="KW-0812">Transmembrane</keyword>
<evidence type="ECO:0000256" key="11">
    <source>
        <dbReference type="SAM" id="Phobius"/>
    </source>
</evidence>
<dbReference type="InterPro" id="IPR003439">
    <property type="entry name" value="ABC_transporter-like_ATP-bd"/>
</dbReference>
<dbReference type="OrthoDB" id="9806127at2"/>
<feature type="domain" description="ABC transmembrane type-1" evidence="13">
    <location>
        <begin position="28"/>
        <end position="310"/>
    </location>
</feature>
<dbReference type="InterPro" id="IPR027417">
    <property type="entry name" value="P-loop_NTPase"/>
</dbReference>
<dbReference type="Proteomes" id="UP000315439">
    <property type="component" value="Unassembled WGS sequence"/>
</dbReference>
<evidence type="ECO:0000256" key="9">
    <source>
        <dbReference type="ARBA" id="ARBA00023055"/>
    </source>
</evidence>
<feature type="transmembrane region" description="Helical" evidence="11">
    <location>
        <begin position="23"/>
        <end position="46"/>
    </location>
</feature>
<keyword evidence="6 14" id="KW-0067">ATP-binding</keyword>
<dbReference type="SUPFAM" id="SSF90123">
    <property type="entry name" value="ABC transporter transmembrane region"/>
    <property type="match status" value="1"/>
</dbReference>
<dbReference type="GO" id="GO:0005886">
    <property type="term" value="C:plasma membrane"/>
    <property type="evidence" value="ECO:0007669"/>
    <property type="project" value="UniProtKB-SubCell"/>
</dbReference>
<feature type="transmembrane region" description="Helical" evidence="11">
    <location>
        <begin position="245"/>
        <end position="271"/>
    </location>
</feature>
<gene>
    <name evidence="14" type="primary">msbA</name>
    <name evidence="14" type="ORF">FLL46_18085</name>
</gene>
<evidence type="ECO:0000256" key="6">
    <source>
        <dbReference type="ARBA" id="ARBA00022840"/>
    </source>
</evidence>
<dbReference type="PROSITE" id="PS50929">
    <property type="entry name" value="ABC_TM1F"/>
    <property type="match status" value="1"/>
</dbReference>
<dbReference type="CDD" id="cd18552">
    <property type="entry name" value="ABC_6TM_MsbA_like"/>
    <property type="match status" value="1"/>
</dbReference>
<sequence>MSKFDSRTSRATLKRLLGYVKDLLAIFIIAMLANLIYAAMDVWFIALTEPLMDEALLGDNIELMKLAPLFIIGILLIRGIASIISTYCMGWVGQNVVQRLRQQLVESYISLPCRFFDDNPSGQLISKVTFNTQQVASVSSDAITKLVREGASIIYAVAFLFYTNWRLATIYFIAVPIIALIVAVTSKRFKNVSKNIQNAMGGVTQTSQEIVDGYKVIKTFSGEVYEKDRFFKVANKNRQQNMKLILTKAISVPLIQLIAALAMAVVIYYSAFELENGTLSPGEFVAMVMMMMFILKPLKVVSNLNSVLQQGIAAAQDIFQVIDSEKEKDTGKKVLETKPDSIEFNDIGFSYGNSDKPIIDNVSFSINQGETVALVGRSGSGKSTLTNLLLRFYELDNGEIKFDGTNIEEYKLASLRKNIAYVSQQVTLFNDSVRANIAYAESEVDEEKMIQAAEKAHALEFINQLEHGFDSNVGENGSKLSGGQRQRLAIARAIYKDAPIIILDEATSALDTESERHIQAALDALTENRTTLVIAHRLSTIENADNIIVMDAGKIVEQGDHNSLLEKNGAYARLHALQFSEESR</sequence>
<dbReference type="InterPro" id="IPR017871">
    <property type="entry name" value="ABC_transporter-like_CS"/>
</dbReference>
<evidence type="ECO:0000256" key="1">
    <source>
        <dbReference type="ARBA" id="ARBA00004651"/>
    </source>
</evidence>
<accession>A0A545U8P5</accession>
<comment type="subcellular location">
    <subcellularLocation>
        <location evidence="1">Cell membrane</location>
        <topology evidence="1">Multi-pass membrane protein</topology>
    </subcellularLocation>
</comment>
<dbReference type="PROSITE" id="PS00211">
    <property type="entry name" value="ABC_TRANSPORTER_1"/>
    <property type="match status" value="1"/>
</dbReference>
<dbReference type="Pfam" id="PF00664">
    <property type="entry name" value="ABC_membrane"/>
    <property type="match status" value="1"/>
</dbReference>
<dbReference type="PROSITE" id="PS50893">
    <property type="entry name" value="ABC_TRANSPORTER_2"/>
    <property type="match status" value="1"/>
</dbReference>
<evidence type="ECO:0000256" key="7">
    <source>
        <dbReference type="ARBA" id="ARBA00022967"/>
    </source>
</evidence>
<evidence type="ECO:0000256" key="5">
    <source>
        <dbReference type="ARBA" id="ARBA00022741"/>
    </source>
</evidence>
<keyword evidence="8 11" id="KW-1133">Transmembrane helix</keyword>
<proteinExistence type="predicted"/>
<dbReference type="PANTHER" id="PTHR43394">
    <property type="entry name" value="ATP-DEPENDENT PERMEASE MDL1, MITOCHONDRIAL"/>
    <property type="match status" value="1"/>
</dbReference>
<dbReference type="Gene3D" id="3.40.50.300">
    <property type="entry name" value="P-loop containing nucleotide triphosphate hydrolases"/>
    <property type="match status" value="1"/>
</dbReference>
<dbReference type="SUPFAM" id="SSF52540">
    <property type="entry name" value="P-loop containing nucleoside triphosphate hydrolases"/>
    <property type="match status" value="1"/>
</dbReference>
<dbReference type="GO" id="GO:0034040">
    <property type="term" value="F:ATPase-coupled lipid transmembrane transporter activity"/>
    <property type="evidence" value="ECO:0007669"/>
    <property type="project" value="InterPro"/>
</dbReference>
<dbReference type="GO" id="GO:0015421">
    <property type="term" value="F:ABC-type oligopeptide transporter activity"/>
    <property type="evidence" value="ECO:0007669"/>
    <property type="project" value="TreeGrafter"/>
</dbReference>
<keyword evidence="10 11" id="KW-0472">Membrane</keyword>
<evidence type="ECO:0000313" key="14">
    <source>
        <dbReference type="EMBL" id="TQV85836.1"/>
    </source>
</evidence>
<evidence type="ECO:0000256" key="10">
    <source>
        <dbReference type="ARBA" id="ARBA00023136"/>
    </source>
</evidence>
<keyword evidence="5" id="KW-0547">Nucleotide-binding</keyword>
<evidence type="ECO:0000256" key="8">
    <source>
        <dbReference type="ARBA" id="ARBA00022989"/>
    </source>
</evidence>
<feature type="transmembrane region" description="Helical" evidence="11">
    <location>
        <begin position="168"/>
        <end position="186"/>
    </location>
</feature>
<evidence type="ECO:0000256" key="2">
    <source>
        <dbReference type="ARBA" id="ARBA00022448"/>
    </source>
</evidence>
<dbReference type="PANTHER" id="PTHR43394:SF1">
    <property type="entry name" value="ATP-BINDING CASSETTE SUB-FAMILY B MEMBER 10, MITOCHONDRIAL"/>
    <property type="match status" value="1"/>
</dbReference>